<sequence>MPLQEADDICPALSGEVLLVAFDRRDENLLRGDEKRYGIYHGTPHLARVFPAYEDIIGRHGFMALTRE</sequence>
<proteinExistence type="predicted"/>
<dbReference type="EMBL" id="JBHRTK010000001">
    <property type="protein sequence ID" value="MFC3204883.1"/>
    <property type="molecule type" value="Genomic_DNA"/>
</dbReference>
<reference evidence="2" key="1">
    <citation type="journal article" date="2019" name="Int. J. Syst. Evol. Microbiol.">
        <title>The Global Catalogue of Microorganisms (GCM) 10K type strain sequencing project: providing services to taxonomists for standard genome sequencing and annotation.</title>
        <authorList>
            <consortium name="The Broad Institute Genomics Platform"/>
            <consortium name="The Broad Institute Genome Sequencing Center for Infectious Disease"/>
            <person name="Wu L."/>
            <person name="Ma J."/>
        </authorList>
    </citation>
    <scope>NUCLEOTIDE SEQUENCE [LARGE SCALE GENOMIC DNA]</scope>
    <source>
        <strain evidence="2">KCTC 52165</strain>
    </source>
</reference>
<organism evidence="1 2">
    <name type="scientific">Aquamicrobium soli</name>
    <dbReference type="NCBI Taxonomy" id="1811518"/>
    <lineage>
        <taxon>Bacteria</taxon>
        <taxon>Pseudomonadati</taxon>
        <taxon>Pseudomonadota</taxon>
        <taxon>Alphaproteobacteria</taxon>
        <taxon>Hyphomicrobiales</taxon>
        <taxon>Phyllobacteriaceae</taxon>
        <taxon>Aquamicrobium</taxon>
    </lineage>
</organism>
<evidence type="ECO:0000313" key="2">
    <source>
        <dbReference type="Proteomes" id="UP001595583"/>
    </source>
</evidence>
<dbReference type="RefSeq" id="WP_378217773.1">
    <property type="nucleotide sequence ID" value="NZ_JBHRTK010000001.1"/>
</dbReference>
<evidence type="ECO:0000313" key="1">
    <source>
        <dbReference type="EMBL" id="MFC3204883.1"/>
    </source>
</evidence>
<comment type="caution">
    <text evidence="1">The sequence shown here is derived from an EMBL/GenBank/DDBJ whole genome shotgun (WGS) entry which is preliminary data.</text>
</comment>
<protein>
    <submittedName>
        <fullName evidence="1">Uncharacterized protein</fullName>
    </submittedName>
</protein>
<accession>A0ABV7K665</accession>
<keyword evidence="2" id="KW-1185">Reference proteome</keyword>
<name>A0ABV7K665_9HYPH</name>
<gene>
    <name evidence="1" type="ORF">ACFOHJ_01540</name>
</gene>
<dbReference type="Proteomes" id="UP001595583">
    <property type="component" value="Unassembled WGS sequence"/>
</dbReference>